<dbReference type="Proteomes" id="UP000604046">
    <property type="component" value="Unassembled WGS sequence"/>
</dbReference>
<gene>
    <name evidence="2" type="ORF">SNAT2548_LOCUS22089</name>
</gene>
<accession>A0A812QVY1</accession>
<dbReference type="EMBL" id="CAJNDS010002274">
    <property type="protein sequence ID" value="CAE7406037.1"/>
    <property type="molecule type" value="Genomic_DNA"/>
</dbReference>
<sequence length="376" mass="42599">MLRRCCSLCGQFATREPGQQESRSDMLSADQVLRRQVATREPGQQESRSDMLSADQVLRRQVATREPGQQESRSDMLSADQVLRRQVATRERGQHESRSDMLSADQVLRRQVATHEPDQHRSRSDMLSADQVATHEPGQQDGESMDEQVERKAAAKMLLACRARWHDVSFGDVIIFRQENPLHYGHFGLVLEPPEMNPAGFFEAITGLKYMESSSNEDCPTWNYVFVDMVELKQIGQLDDNDRFSATTPSTVEIWQAPQWLRENFSEQLANKVIDDMMDSMGPWSWATLCCAIASPCPCCNEASPRSALASSSTEPICTSLPVKFWQMYMERHLQQVPDCPLTRALPCRLLPAHTRDVFEGSGFRKLVTVIDSETP</sequence>
<evidence type="ECO:0000256" key="1">
    <source>
        <dbReference type="SAM" id="MobiDB-lite"/>
    </source>
</evidence>
<feature type="compositionally biased region" description="Basic and acidic residues" evidence="1">
    <location>
        <begin position="88"/>
        <end position="99"/>
    </location>
</feature>
<feature type="region of interest" description="Disordered" evidence="1">
    <location>
        <begin position="36"/>
        <end position="149"/>
    </location>
</feature>
<name>A0A812QVY1_9DINO</name>
<protein>
    <submittedName>
        <fullName evidence="2">Uncharacterized protein</fullName>
    </submittedName>
</protein>
<organism evidence="2 3">
    <name type="scientific">Symbiodinium natans</name>
    <dbReference type="NCBI Taxonomy" id="878477"/>
    <lineage>
        <taxon>Eukaryota</taxon>
        <taxon>Sar</taxon>
        <taxon>Alveolata</taxon>
        <taxon>Dinophyceae</taxon>
        <taxon>Suessiales</taxon>
        <taxon>Symbiodiniaceae</taxon>
        <taxon>Symbiodinium</taxon>
    </lineage>
</organism>
<proteinExistence type="predicted"/>
<keyword evidence="3" id="KW-1185">Reference proteome</keyword>
<evidence type="ECO:0000313" key="3">
    <source>
        <dbReference type="Proteomes" id="UP000604046"/>
    </source>
</evidence>
<comment type="caution">
    <text evidence="2">The sequence shown here is derived from an EMBL/GenBank/DDBJ whole genome shotgun (WGS) entry which is preliminary data.</text>
</comment>
<feature type="compositionally biased region" description="Basic and acidic residues" evidence="1">
    <location>
        <begin position="113"/>
        <end position="124"/>
    </location>
</feature>
<evidence type="ECO:0000313" key="2">
    <source>
        <dbReference type="EMBL" id="CAE7406037.1"/>
    </source>
</evidence>
<dbReference type="AlphaFoldDB" id="A0A812QVY1"/>
<reference evidence="2" key="1">
    <citation type="submission" date="2021-02" db="EMBL/GenBank/DDBJ databases">
        <authorList>
            <person name="Dougan E. K."/>
            <person name="Rhodes N."/>
            <person name="Thang M."/>
            <person name="Chan C."/>
        </authorList>
    </citation>
    <scope>NUCLEOTIDE SEQUENCE</scope>
</reference>